<dbReference type="SUPFAM" id="SSF47384">
    <property type="entry name" value="Homodimeric domain of signal transducing histidine kinase"/>
    <property type="match status" value="1"/>
</dbReference>
<comment type="subcellular location">
    <subcellularLocation>
        <location evidence="2">Cell membrane</location>
    </subcellularLocation>
    <subcellularLocation>
        <location evidence="3">Membrane raft</location>
        <topology evidence="3">Multi-pass membrane protein</topology>
    </subcellularLocation>
</comment>
<dbReference type="GO" id="GO:0005886">
    <property type="term" value="C:plasma membrane"/>
    <property type="evidence" value="ECO:0007669"/>
    <property type="project" value="UniProtKB-SubCell"/>
</dbReference>
<evidence type="ECO:0000259" key="15">
    <source>
        <dbReference type="PROSITE" id="PS50109"/>
    </source>
</evidence>
<dbReference type="FunFam" id="3.30.565.10:FF:000023">
    <property type="entry name" value="PAS domain-containing sensor histidine kinase"/>
    <property type="match status" value="1"/>
</dbReference>
<evidence type="ECO:0000256" key="14">
    <source>
        <dbReference type="SAM" id="Phobius"/>
    </source>
</evidence>
<evidence type="ECO:0000256" key="2">
    <source>
        <dbReference type="ARBA" id="ARBA00004236"/>
    </source>
</evidence>
<dbReference type="PANTHER" id="PTHR43547">
    <property type="entry name" value="TWO-COMPONENT HISTIDINE KINASE"/>
    <property type="match status" value="1"/>
</dbReference>
<keyword evidence="7" id="KW-0808">Transferase</keyword>
<comment type="catalytic activity">
    <reaction evidence="1">
        <text>ATP + protein L-histidine = ADP + protein N-phospho-L-histidine.</text>
        <dbReference type="EC" id="2.7.13.3"/>
    </reaction>
</comment>
<organism evidence="16 17">
    <name type="scientific">Candidatus Azambacteria bacterium RIFCSPHIGHO2_01_46_10</name>
    <dbReference type="NCBI Taxonomy" id="1797293"/>
    <lineage>
        <taxon>Bacteria</taxon>
        <taxon>Candidatus Azamiibacteriota</taxon>
    </lineage>
</organism>
<dbReference type="InterPro" id="IPR005467">
    <property type="entry name" value="His_kinase_dom"/>
</dbReference>
<evidence type="ECO:0000256" key="3">
    <source>
        <dbReference type="ARBA" id="ARBA00004314"/>
    </source>
</evidence>
<dbReference type="Pfam" id="PF02518">
    <property type="entry name" value="HATPase_c"/>
    <property type="match status" value="1"/>
</dbReference>
<dbReference type="InterPro" id="IPR004358">
    <property type="entry name" value="Sig_transdc_His_kin-like_C"/>
</dbReference>
<comment type="caution">
    <text evidence="16">The sequence shown here is derived from an EMBL/GenBank/DDBJ whole genome shotgun (WGS) entry which is preliminary data.</text>
</comment>
<keyword evidence="14" id="KW-0812">Transmembrane</keyword>
<evidence type="ECO:0000256" key="8">
    <source>
        <dbReference type="ARBA" id="ARBA00022741"/>
    </source>
</evidence>
<dbReference type="GO" id="GO:0005524">
    <property type="term" value="F:ATP binding"/>
    <property type="evidence" value="ECO:0007669"/>
    <property type="project" value="UniProtKB-KW"/>
</dbReference>
<dbReference type="CDD" id="cd00082">
    <property type="entry name" value="HisKA"/>
    <property type="match status" value="1"/>
</dbReference>
<keyword evidence="10" id="KW-0067">ATP-binding</keyword>
<dbReference type="InterPro" id="IPR036890">
    <property type="entry name" value="HATPase_C_sf"/>
</dbReference>
<evidence type="ECO:0000313" key="16">
    <source>
        <dbReference type="EMBL" id="OGD35846.1"/>
    </source>
</evidence>
<evidence type="ECO:0000256" key="10">
    <source>
        <dbReference type="ARBA" id="ARBA00022840"/>
    </source>
</evidence>
<evidence type="ECO:0000256" key="4">
    <source>
        <dbReference type="ARBA" id="ARBA00012438"/>
    </source>
</evidence>
<sequence>MNLVFASFKKGIDFFKSNPQVIYTALLILVIPMAFILSNQQFLNVAKTAQGRLEKERIGMMQDVFVAFASARLSDREFLQQKIEELKKQNEILAEIKLVRLEDNVPKIAASLKKEEIGTTDEADQQYLAMASLNPSSSFIIEIFPEGVRKWKAVRAILDENKTLSGFLVTEISMAESDRIIAENLTRAYYFLLIILVAILLLLIRQARLIDYSKLYNRLQEVDKMKDDFISMAAHELRTPLTAIKGYADLVSEVKGLSDRDKDNLAIIKISADRLNSLVADILDVSRLSQGRLVFNFQAVDPSDIIKKTIDSLKVEADSRGLEMKYERKALPKISIDPIRFEQALVNLVGNAIKYTPKGKIEVLTEEAKGKLYIRIADTGLGISAEEQRRLFEKFYRIQTKETQEIIGTGLGLWITKELIEKMGGTIMVESIKGMGAHFIISFPIKI</sequence>
<evidence type="ECO:0000256" key="1">
    <source>
        <dbReference type="ARBA" id="ARBA00000085"/>
    </source>
</evidence>
<evidence type="ECO:0000313" key="17">
    <source>
        <dbReference type="Proteomes" id="UP000178395"/>
    </source>
</evidence>
<dbReference type="PRINTS" id="PR00344">
    <property type="entry name" value="BCTRLSENSOR"/>
</dbReference>
<feature type="domain" description="Histidine kinase" evidence="15">
    <location>
        <begin position="232"/>
        <end position="447"/>
    </location>
</feature>
<feature type="coiled-coil region" evidence="13">
    <location>
        <begin position="69"/>
        <end position="96"/>
    </location>
</feature>
<evidence type="ECO:0000256" key="5">
    <source>
        <dbReference type="ARBA" id="ARBA00022475"/>
    </source>
</evidence>
<evidence type="ECO:0000256" key="7">
    <source>
        <dbReference type="ARBA" id="ARBA00022679"/>
    </source>
</evidence>
<dbReference type="Gene3D" id="1.10.287.130">
    <property type="match status" value="1"/>
</dbReference>
<dbReference type="GO" id="GO:0000155">
    <property type="term" value="F:phosphorelay sensor kinase activity"/>
    <property type="evidence" value="ECO:0007669"/>
    <property type="project" value="InterPro"/>
</dbReference>
<reference evidence="16 17" key="1">
    <citation type="journal article" date="2016" name="Nat. Commun.">
        <title>Thousands of microbial genomes shed light on interconnected biogeochemical processes in an aquifer system.</title>
        <authorList>
            <person name="Anantharaman K."/>
            <person name="Brown C.T."/>
            <person name="Hug L.A."/>
            <person name="Sharon I."/>
            <person name="Castelle C.J."/>
            <person name="Probst A.J."/>
            <person name="Thomas B.C."/>
            <person name="Singh A."/>
            <person name="Wilkins M.J."/>
            <person name="Karaoz U."/>
            <person name="Brodie E.L."/>
            <person name="Williams K.H."/>
            <person name="Hubbard S.S."/>
            <person name="Banfield J.F."/>
        </authorList>
    </citation>
    <scope>NUCLEOTIDE SEQUENCE [LARGE SCALE GENOMIC DNA]</scope>
</reference>
<keyword evidence="14" id="KW-1133">Transmembrane helix</keyword>
<dbReference type="InterPro" id="IPR036097">
    <property type="entry name" value="HisK_dim/P_sf"/>
</dbReference>
<evidence type="ECO:0000256" key="11">
    <source>
        <dbReference type="ARBA" id="ARBA00023012"/>
    </source>
</evidence>
<name>A0A1F5BZ21_9BACT</name>
<proteinExistence type="predicted"/>
<feature type="transmembrane region" description="Helical" evidence="14">
    <location>
        <begin position="21"/>
        <end position="38"/>
    </location>
</feature>
<dbReference type="GO" id="GO:0045121">
    <property type="term" value="C:membrane raft"/>
    <property type="evidence" value="ECO:0007669"/>
    <property type="project" value="UniProtKB-SubCell"/>
</dbReference>
<gene>
    <name evidence="16" type="ORF">A2W39_00770</name>
</gene>
<dbReference type="Gene3D" id="3.30.565.10">
    <property type="entry name" value="Histidine kinase-like ATPase, C-terminal domain"/>
    <property type="match status" value="1"/>
</dbReference>
<keyword evidence="6" id="KW-0597">Phosphoprotein</keyword>
<dbReference type="Pfam" id="PF00512">
    <property type="entry name" value="HisKA"/>
    <property type="match status" value="1"/>
</dbReference>
<dbReference type="InterPro" id="IPR003661">
    <property type="entry name" value="HisK_dim/P_dom"/>
</dbReference>
<keyword evidence="11" id="KW-0902">Two-component regulatory system</keyword>
<keyword evidence="9" id="KW-0418">Kinase</keyword>
<dbReference type="PANTHER" id="PTHR43547:SF2">
    <property type="entry name" value="HYBRID SIGNAL TRANSDUCTION HISTIDINE KINASE C"/>
    <property type="match status" value="1"/>
</dbReference>
<keyword evidence="12 14" id="KW-0472">Membrane</keyword>
<dbReference type="EMBL" id="MEYJ01000019">
    <property type="protein sequence ID" value="OGD35846.1"/>
    <property type="molecule type" value="Genomic_DNA"/>
</dbReference>
<dbReference type="Proteomes" id="UP000178395">
    <property type="component" value="Unassembled WGS sequence"/>
</dbReference>
<dbReference type="PROSITE" id="PS50109">
    <property type="entry name" value="HIS_KIN"/>
    <property type="match status" value="1"/>
</dbReference>
<keyword evidence="13" id="KW-0175">Coiled coil</keyword>
<dbReference type="FunFam" id="1.10.287.130:FF:000001">
    <property type="entry name" value="Two-component sensor histidine kinase"/>
    <property type="match status" value="1"/>
</dbReference>
<accession>A0A1F5BZ21</accession>
<protein>
    <recommendedName>
        <fullName evidence="4">histidine kinase</fullName>
        <ecNumber evidence="4">2.7.13.3</ecNumber>
    </recommendedName>
</protein>
<dbReference type="AlphaFoldDB" id="A0A1F5BZ21"/>
<feature type="transmembrane region" description="Helical" evidence="14">
    <location>
        <begin position="188"/>
        <end position="204"/>
    </location>
</feature>
<dbReference type="SMART" id="SM00387">
    <property type="entry name" value="HATPase_c"/>
    <property type="match status" value="1"/>
</dbReference>
<dbReference type="SMART" id="SM00388">
    <property type="entry name" value="HisKA"/>
    <property type="match status" value="1"/>
</dbReference>
<keyword evidence="5" id="KW-1003">Cell membrane</keyword>
<evidence type="ECO:0000256" key="13">
    <source>
        <dbReference type="SAM" id="Coils"/>
    </source>
</evidence>
<dbReference type="SUPFAM" id="SSF55874">
    <property type="entry name" value="ATPase domain of HSP90 chaperone/DNA topoisomerase II/histidine kinase"/>
    <property type="match status" value="1"/>
</dbReference>
<evidence type="ECO:0000256" key="6">
    <source>
        <dbReference type="ARBA" id="ARBA00022553"/>
    </source>
</evidence>
<keyword evidence="8" id="KW-0547">Nucleotide-binding</keyword>
<dbReference type="InterPro" id="IPR003594">
    <property type="entry name" value="HATPase_dom"/>
</dbReference>
<evidence type="ECO:0000256" key="9">
    <source>
        <dbReference type="ARBA" id="ARBA00022777"/>
    </source>
</evidence>
<evidence type="ECO:0000256" key="12">
    <source>
        <dbReference type="ARBA" id="ARBA00023136"/>
    </source>
</evidence>
<dbReference type="EC" id="2.7.13.3" evidence="4"/>